<name>A0A816N629_9BILA</name>
<dbReference type="AlphaFoldDB" id="A0A816N629"/>
<dbReference type="EMBL" id="CAJOBG010042584">
    <property type="protein sequence ID" value="CAF4420081.1"/>
    <property type="molecule type" value="Genomic_DNA"/>
</dbReference>
<dbReference type="EMBL" id="CAJNRF010001899">
    <property type="protein sequence ID" value="CAF2030454.1"/>
    <property type="molecule type" value="Genomic_DNA"/>
</dbReference>
<dbReference type="Proteomes" id="UP000663856">
    <property type="component" value="Unassembled WGS sequence"/>
</dbReference>
<evidence type="ECO:0000313" key="3">
    <source>
        <dbReference type="EMBL" id="CAF4420081.1"/>
    </source>
</evidence>
<comment type="caution">
    <text evidence="2">The sequence shown here is derived from an EMBL/GenBank/DDBJ whole genome shotgun (WGS) entry which is preliminary data.</text>
</comment>
<organism evidence="2 4">
    <name type="scientific">Rotaria magnacalcarata</name>
    <dbReference type="NCBI Taxonomy" id="392030"/>
    <lineage>
        <taxon>Eukaryota</taxon>
        <taxon>Metazoa</taxon>
        <taxon>Spiralia</taxon>
        <taxon>Gnathifera</taxon>
        <taxon>Rotifera</taxon>
        <taxon>Eurotatoria</taxon>
        <taxon>Bdelloidea</taxon>
        <taxon>Philodinida</taxon>
        <taxon>Philodinidae</taxon>
        <taxon>Rotaria</taxon>
    </lineage>
</organism>
<evidence type="ECO:0000313" key="5">
    <source>
        <dbReference type="Proteomes" id="UP000663866"/>
    </source>
</evidence>
<evidence type="ECO:0000256" key="1">
    <source>
        <dbReference type="SAM" id="MobiDB-lite"/>
    </source>
</evidence>
<evidence type="ECO:0000313" key="2">
    <source>
        <dbReference type="EMBL" id="CAF2030454.1"/>
    </source>
</evidence>
<feature type="compositionally biased region" description="Basic residues" evidence="1">
    <location>
        <begin position="443"/>
        <end position="452"/>
    </location>
</feature>
<dbReference type="Proteomes" id="UP000663866">
    <property type="component" value="Unassembled WGS sequence"/>
</dbReference>
<keyword evidence="5" id="KW-1185">Reference proteome</keyword>
<protein>
    <submittedName>
        <fullName evidence="2">Uncharacterized protein</fullName>
    </submittedName>
</protein>
<feature type="compositionally biased region" description="Polar residues" evidence="1">
    <location>
        <begin position="429"/>
        <end position="442"/>
    </location>
</feature>
<evidence type="ECO:0000313" key="4">
    <source>
        <dbReference type="Proteomes" id="UP000663856"/>
    </source>
</evidence>
<gene>
    <name evidence="3" type="ORF">OVN521_LOCUS36037</name>
    <name evidence="2" type="ORF">WKI299_LOCUS6526</name>
</gene>
<accession>A0A816N629</accession>
<proteinExistence type="predicted"/>
<feature type="region of interest" description="Disordered" evidence="1">
    <location>
        <begin position="429"/>
        <end position="452"/>
    </location>
</feature>
<reference evidence="2" key="1">
    <citation type="submission" date="2021-02" db="EMBL/GenBank/DDBJ databases">
        <authorList>
            <person name="Nowell W R."/>
        </authorList>
    </citation>
    <scope>NUCLEOTIDE SEQUENCE</scope>
</reference>
<sequence>MSKFTDKNRLTYISPLEKLDQLTNKYQPKRVMEENRYKQLHQQGKCEHFKSSSIYRYYHIHHRTPINVLDDLIDYAQEVHNYTIDTEDQLQPPPQPSKPALLQIEYVHKNDPSILLIIEMMHLPNRHERTFEKIKTLLKIIFSNNHNIYLWGNIEKELKHFHQFGLFDENDSSSVKERNIQDEFKIYFHKNYPLSPDIKSNANETYSLQFAIYKMFNQWLTKRFTLANFGCGLDTALDTIIIPRKLLRQQEQIMEDEEAIRQFMITYALNDCLAVTKLVHELRLPTNSTLPTSTITNDLEAISDDEFEFDYEPEPVTKWPVNDISYNIDVHEKNELVKLNDDIKINDTPTYDILTGSHDRNDSLEMISDDDTDNISLPEIMKLHFPLNQNQLTEHKQSLDYTNDQNKGHARNDIEMISDDDEQQLTNHNKYQQHSSSQPLTRNQKKSRKTRAKRYRFEVIREIYRAFTITQIKNILIYMNIHYVNINVVGKLLFIGVRNEATRQDIERKLDHHMFTEEHYQRIHKKTNPEKK</sequence>